<name>A0ABR4M850_9EURO</name>
<reference evidence="2 3" key="1">
    <citation type="submission" date="2024-07" db="EMBL/GenBank/DDBJ databases">
        <title>Section-level genome sequencing and comparative genomics of Aspergillus sections Usti and Cavernicolus.</title>
        <authorList>
            <consortium name="Lawrence Berkeley National Laboratory"/>
            <person name="Nybo J.L."/>
            <person name="Vesth T.C."/>
            <person name="Theobald S."/>
            <person name="Frisvad J.C."/>
            <person name="Larsen T.O."/>
            <person name="Kjaerboelling I."/>
            <person name="Rothschild-Mancinelli K."/>
            <person name="Lyhne E.K."/>
            <person name="Kogle M.E."/>
            <person name="Barry K."/>
            <person name="Clum A."/>
            <person name="Na H."/>
            <person name="Ledsgaard L."/>
            <person name="Lin J."/>
            <person name="Lipzen A."/>
            <person name="Kuo A."/>
            <person name="Riley R."/>
            <person name="Mondo S."/>
            <person name="Labutti K."/>
            <person name="Haridas S."/>
            <person name="Pangalinan J."/>
            <person name="Salamov A.A."/>
            <person name="Simmons B.A."/>
            <person name="Magnuson J.K."/>
            <person name="Chen J."/>
            <person name="Drula E."/>
            <person name="Henrissat B."/>
            <person name="Wiebenga A."/>
            <person name="Lubbers R.J."/>
            <person name="Gomes A.C."/>
            <person name="Macurrencykelacurrency M.R."/>
            <person name="Stajich J."/>
            <person name="Grigoriev I.V."/>
            <person name="Mortensen U.H."/>
            <person name="De Vries R.P."/>
            <person name="Baker S.E."/>
            <person name="Andersen M.R."/>
        </authorList>
    </citation>
    <scope>NUCLEOTIDE SEQUENCE [LARGE SCALE GENOMIC DNA]</scope>
    <source>
        <strain evidence="2 3">CBS 449.75</strain>
    </source>
</reference>
<dbReference type="RefSeq" id="XP_070891731.1">
    <property type="nucleotide sequence ID" value="XM_071031899.1"/>
</dbReference>
<dbReference type="EMBL" id="JBFXLQ010000001">
    <property type="protein sequence ID" value="KAL2872753.1"/>
    <property type="molecule type" value="Genomic_DNA"/>
</dbReference>
<accession>A0ABR4M850</accession>
<feature type="compositionally biased region" description="Low complexity" evidence="1">
    <location>
        <begin position="95"/>
        <end position="108"/>
    </location>
</feature>
<feature type="compositionally biased region" description="Basic and acidic residues" evidence="1">
    <location>
        <begin position="1"/>
        <end position="10"/>
    </location>
</feature>
<feature type="region of interest" description="Disordered" evidence="1">
    <location>
        <begin position="1"/>
        <end position="20"/>
    </location>
</feature>
<proteinExistence type="predicted"/>
<evidence type="ECO:0000313" key="3">
    <source>
        <dbReference type="Proteomes" id="UP001610432"/>
    </source>
</evidence>
<feature type="compositionally biased region" description="Basic and acidic residues" evidence="1">
    <location>
        <begin position="116"/>
        <end position="131"/>
    </location>
</feature>
<evidence type="ECO:0000313" key="2">
    <source>
        <dbReference type="EMBL" id="KAL2872753.1"/>
    </source>
</evidence>
<feature type="region of interest" description="Disordered" evidence="1">
    <location>
        <begin position="72"/>
        <end position="131"/>
    </location>
</feature>
<gene>
    <name evidence="2" type="ORF">BJX67DRAFT_376545</name>
</gene>
<dbReference type="Proteomes" id="UP001610432">
    <property type="component" value="Unassembled WGS sequence"/>
</dbReference>
<protein>
    <submittedName>
        <fullName evidence="2">Uncharacterized protein</fullName>
    </submittedName>
</protein>
<organism evidence="2 3">
    <name type="scientific">Aspergillus lucknowensis</name>
    <dbReference type="NCBI Taxonomy" id="176173"/>
    <lineage>
        <taxon>Eukaryota</taxon>
        <taxon>Fungi</taxon>
        <taxon>Dikarya</taxon>
        <taxon>Ascomycota</taxon>
        <taxon>Pezizomycotina</taxon>
        <taxon>Eurotiomycetes</taxon>
        <taxon>Eurotiomycetidae</taxon>
        <taxon>Eurotiales</taxon>
        <taxon>Aspergillaceae</taxon>
        <taxon>Aspergillus</taxon>
        <taxon>Aspergillus subgen. Nidulantes</taxon>
    </lineage>
</organism>
<dbReference type="GeneID" id="98146971"/>
<keyword evidence="3" id="KW-1185">Reference proteome</keyword>
<comment type="caution">
    <text evidence="2">The sequence shown here is derived from an EMBL/GenBank/DDBJ whole genome shotgun (WGS) entry which is preliminary data.</text>
</comment>
<sequence length="131" mass="14638">MSDADQEWKPKARPQSTMAQAFSSALDSAFSLDSEVDYLSQTIDQKKFQMIIQNRELEELQARIRQAEERLKARRSTVVEGNKPSDAQADGGYQSTESTSSTTSPTDTAGQYSSGDEQRQQKENQQEGHNS</sequence>
<evidence type="ECO:0000256" key="1">
    <source>
        <dbReference type="SAM" id="MobiDB-lite"/>
    </source>
</evidence>